<feature type="region of interest" description="Disordered" evidence="1">
    <location>
        <begin position="146"/>
        <end position="165"/>
    </location>
</feature>
<protein>
    <submittedName>
        <fullName evidence="2">Uncharacterized protein</fullName>
    </submittedName>
</protein>
<name>A0AAV9Z628_9AGAR</name>
<dbReference type="EMBL" id="JAWWNJ010000204">
    <property type="protein sequence ID" value="KAK6971804.1"/>
    <property type="molecule type" value="Genomic_DNA"/>
</dbReference>
<evidence type="ECO:0000313" key="2">
    <source>
        <dbReference type="EMBL" id="KAK6971804.1"/>
    </source>
</evidence>
<keyword evidence="3" id="KW-1185">Reference proteome</keyword>
<proteinExistence type="predicted"/>
<comment type="caution">
    <text evidence="2">The sequence shown here is derived from an EMBL/GenBank/DDBJ whole genome shotgun (WGS) entry which is preliminary data.</text>
</comment>
<evidence type="ECO:0000313" key="3">
    <source>
        <dbReference type="Proteomes" id="UP001362999"/>
    </source>
</evidence>
<gene>
    <name evidence="2" type="ORF">R3P38DRAFT_3241746</name>
</gene>
<dbReference type="AlphaFoldDB" id="A0AAV9Z628"/>
<organism evidence="2 3">
    <name type="scientific">Favolaschia claudopus</name>
    <dbReference type="NCBI Taxonomy" id="2862362"/>
    <lineage>
        <taxon>Eukaryota</taxon>
        <taxon>Fungi</taxon>
        <taxon>Dikarya</taxon>
        <taxon>Basidiomycota</taxon>
        <taxon>Agaricomycotina</taxon>
        <taxon>Agaricomycetes</taxon>
        <taxon>Agaricomycetidae</taxon>
        <taxon>Agaricales</taxon>
        <taxon>Marasmiineae</taxon>
        <taxon>Mycenaceae</taxon>
        <taxon>Favolaschia</taxon>
    </lineage>
</organism>
<accession>A0AAV9Z628</accession>
<sequence>MFPPNFMVDESIFELGHGNDIRADANADPSHPALQIVDHDELNLHTKIGHWSVTVCSFRNITVDVLVYGTTENNNKKKAALVLTRIIVPADLPPADFLSRMHAQMNVDPETAMLGWKEAQERRGDPYHRLSSEQDVKDAFRDLIKREEQTNGKTTKKPEKPSETAVAVPELHNVQEKLSCMEHPGKNRWCYVMGPMYLLVLLRFHFGRERSTTVKPRMTAQPLENLRLDEPAEKGRTHVSQACTG</sequence>
<evidence type="ECO:0000256" key="1">
    <source>
        <dbReference type="SAM" id="MobiDB-lite"/>
    </source>
</evidence>
<feature type="compositionally biased region" description="Basic and acidic residues" evidence="1">
    <location>
        <begin position="146"/>
        <end position="162"/>
    </location>
</feature>
<dbReference type="Proteomes" id="UP001362999">
    <property type="component" value="Unassembled WGS sequence"/>
</dbReference>
<reference evidence="2 3" key="1">
    <citation type="journal article" date="2024" name="J Genomics">
        <title>Draft genome sequencing and assembly of Favolaschia claudopus CIRM-BRFM 2984 isolated from oak limbs.</title>
        <authorList>
            <person name="Navarro D."/>
            <person name="Drula E."/>
            <person name="Chaduli D."/>
            <person name="Cazenave R."/>
            <person name="Ahrendt S."/>
            <person name="Wang J."/>
            <person name="Lipzen A."/>
            <person name="Daum C."/>
            <person name="Barry K."/>
            <person name="Grigoriev I.V."/>
            <person name="Favel A."/>
            <person name="Rosso M.N."/>
            <person name="Martin F."/>
        </authorList>
    </citation>
    <scope>NUCLEOTIDE SEQUENCE [LARGE SCALE GENOMIC DNA]</scope>
    <source>
        <strain evidence="2 3">CIRM-BRFM 2984</strain>
    </source>
</reference>